<protein>
    <submittedName>
        <fullName evidence="1">Uncharacterized protein</fullName>
    </submittedName>
</protein>
<organism evidence="1 2">
    <name type="scientific">Stephanodiscus triporus</name>
    <dbReference type="NCBI Taxonomy" id="2934178"/>
    <lineage>
        <taxon>Eukaryota</taxon>
        <taxon>Sar</taxon>
        <taxon>Stramenopiles</taxon>
        <taxon>Ochrophyta</taxon>
        <taxon>Bacillariophyta</taxon>
        <taxon>Coscinodiscophyceae</taxon>
        <taxon>Thalassiosirophycidae</taxon>
        <taxon>Stephanodiscales</taxon>
        <taxon>Stephanodiscaceae</taxon>
        <taxon>Stephanodiscus</taxon>
    </lineage>
</organism>
<sequence>MADGDDNGC</sequence>
<keyword evidence="2" id="KW-1185">Reference proteome</keyword>
<name>A0ABD3NQB9_9STRA</name>
<gene>
    <name evidence="1" type="ORF">ACHAW5_003272</name>
</gene>
<accession>A0ABD3NQB9</accession>
<dbReference type="EMBL" id="JALLAZ020001250">
    <property type="protein sequence ID" value="KAL3777992.1"/>
    <property type="molecule type" value="Genomic_DNA"/>
</dbReference>
<proteinExistence type="predicted"/>
<evidence type="ECO:0000313" key="2">
    <source>
        <dbReference type="Proteomes" id="UP001530315"/>
    </source>
</evidence>
<dbReference type="Proteomes" id="UP001530315">
    <property type="component" value="Unassembled WGS sequence"/>
</dbReference>
<evidence type="ECO:0000313" key="1">
    <source>
        <dbReference type="EMBL" id="KAL3777992.1"/>
    </source>
</evidence>
<reference evidence="1 2" key="1">
    <citation type="submission" date="2024-10" db="EMBL/GenBank/DDBJ databases">
        <title>Updated reference genomes for cyclostephanoid diatoms.</title>
        <authorList>
            <person name="Roberts W.R."/>
            <person name="Alverson A.J."/>
        </authorList>
    </citation>
    <scope>NUCLEOTIDE SEQUENCE [LARGE SCALE GENOMIC DNA]</scope>
    <source>
        <strain evidence="1 2">AJA276-08</strain>
    </source>
</reference>
<comment type="caution">
    <text evidence="1">The sequence shown here is derived from an EMBL/GenBank/DDBJ whole genome shotgun (WGS) entry which is preliminary data.</text>
</comment>